<dbReference type="EC" id="7.4.2.1" evidence="7"/>
<organism evidence="11 12">
    <name type="scientific">Actinomadura verrucosospora</name>
    <dbReference type="NCBI Taxonomy" id="46165"/>
    <lineage>
        <taxon>Bacteria</taxon>
        <taxon>Bacillati</taxon>
        <taxon>Actinomycetota</taxon>
        <taxon>Actinomycetes</taxon>
        <taxon>Streptosporangiales</taxon>
        <taxon>Thermomonosporaceae</taxon>
        <taxon>Actinomadura</taxon>
    </lineage>
</organism>
<dbReference type="GO" id="GO:0015426">
    <property type="term" value="F:ATPase-coupled polar amino acid-transporter activity"/>
    <property type="evidence" value="ECO:0007669"/>
    <property type="project" value="UniProtKB-EC"/>
</dbReference>
<dbReference type="InterPro" id="IPR003593">
    <property type="entry name" value="AAA+_ATPase"/>
</dbReference>
<dbReference type="PANTHER" id="PTHR43166">
    <property type="entry name" value="AMINO ACID IMPORT ATP-BINDING PROTEIN"/>
    <property type="match status" value="1"/>
</dbReference>
<dbReference type="GO" id="GO:0005524">
    <property type="term" value="F:ATP binding"/>
    <property type="evidence" value="ECO:0007669"/>
    <property type="project" value="UniProtKB-KW"/>
</dbReference>
<comment type="subcellular location">
    <subcellularLocation>
        <location evidence="1">Cell membrane</location>
        <topology evidence="1">Peripheral membrane protein</topology>
    </subcellularLocation>
</comment>
<dbReference type="GO" id="GO:0016887">
    <property type="term" value="F:ATP hydrolysis activity"/>
    <property type="evidence" value="ECO:0007669"/>
    <property type="project" value="InterPro"/>
</dbReference>
<evidence type="ECO:0000256" key="1">
    <source>
        <dbReference type="ARBA" id="ARBA00004202"/>
    </source>
</evidence>
<dbReference type="FunFam" id="3.40.50.300:FF:000020">
    <property type="entry name" value="Amino acid ABC transporter ATP-binding component"/>
    <property type="match status" value="1"/>
</dbReference>
<evidence type="ECO:0000259" key="10">
    <source>
        <dbReference type="PROSITE" id="PS50893"/>
    </source>
</evidence>
<dbReference type="PROSITE" id="PS00211">
    <property type="entry name" value="ABC_TRANSPORTER_1"/>
    <property type="match status" value="1"/>
</dbReference>
<evidence type="ECO:0000256" key="8">
    <source>
        <dbReference type="ARBA" id="ARBA00047624"/>
    </source>
</evidence>
<dbReference type="InterPro" id="IPR017871">
    <property type="entry name" value="ABC_transporter-like_CS"/>
</dbReference>
<keyword evidence="4" id="KW-0547">Nucleotide-binding</keyword>
<dbReference type="CDD" id="cd03262">
    <property type="entry name" value="ABC_HisP_GlnQ"/>
    <property type="match status" value="1"/>
</dbReference>
<dbReference type="SUPFAM" id="SSF52540">
    <property type="entry name" value="P-loop containing nucleoside triphosphate hydrolases"/>
    <property type="match status" value="1"/>
</dbReference>
<keyword evidence="2" id="KW-0813">Transport</keyword>
<evidence type="ECO:0000256" key="3">
    <source>
        <dbReference type="ARBA" id="ARBA00022475"/>
    </source>
</evidence>
<dbReference type="InterPro" id="IPR030679">
    <property type="entry name" value="ABC_ATPase_HisP-typ"/>
</dbReference>
<feature type="compositionally biased region" description="Gly residues" evidence="9">
    <location>
        <begin position="7"/>
        <end position="23"/>
    </location>
</feature>
<evidence type="ECO:0000313" key="12">
    <source>
        <dbReference type="Proteomes" id="UP000501240"/>
    </source>
</evidence>
<comment type="catalytic activity">
    <reaction evidence="8">
        <text>a polar amino acid(out) + ATP + H2O = a polar amino acid(in) + ADP + phosphate + H(+)</text>
        <dbReference type="Rhea" id="RHEA:14673"/>
        <dbReference type="ChEBI" id="CHEBI:15377"/>
        <dbReference type="ChEBI" id="CHEBI:15378"/>
        <dbReference type="ChEBI" id="CHEBI:30616"/>
        <dbReference type="ChEBI" id="CHEBI:43474"/>
        <dbReference type="ChEBI" id="CHEBI:62031"/>
        <dbReference type="ChEBI" id="CHEBI:456216"/>
        <dbReference type="EC" id="7.4.2.1"/>
    </reaction>
    <physiologicalReaction direction="left-to-right" evidence="8">
        <dbReference type="Rhea" id="RHEA:14674"/>
    </physiologicalReaction>
</comment>
<reference evidence="11 12" key="1">
    <citation type="submission" date="2020-05" db="EMBL/GenBank/DDBJ databases">
        <title>Actinomadura verrucosospora NRRL-B18236 (PFL_A860) Genome sequencing and assembly.</title>
        <authorList>
            <person name="Samborskyy M."/>
        </authorList>
    </citation>
    <scope>NUCLEOTIDE SEQUENCE [LARGE SCALE GENOMIC DNA]</scope>
    <source>
        <strain evidence="11 12">NRRL:B18236</strain>
    </source>
</reference>
<dbReference type="InterPro" id="IPR050086">
    <property type="entry name" value="MetN_ABC_transporter-like"/>
</dbReference>
<gene>
    <name evidence="11" type="ORF">ACTIVE_6971</name>
</gene>
<dbReference type="Proteomes" id="UP000501240">
    <property type="component" value="Chromosome"/>
</dbReference>
<dbReference type="PANTHER" id="PTHR43166:SF35">
    <property type="entry name" value="L-CYSTINE IMPORT ATP-BINDING PROTEIN TCYN"/>
    <property type="match status" value="1"/>
</dbReference>
<feature type="domain" description="ABC transporter" evidence="10">
    <location>
        <begin position="31"/>
        <end position="265"/>
    </location>
</feature>
<evidence type="ECO:0000256" key="7">
    <source>
        <dbReference type="ARBA" id="ARBA00038850"/>
    </source>
</evidence>
<evidence type="ECO:0000256" key="2">
    <source>
        <dbReference type="ARBA" id="ARBA00022448"/>
    </source>
</evidence>
<dbReference type="InterPro" id="IPR003439">
    <property type="entry name" value="ABC_transporter-like_ATP-bd"/>
</dbReference>
<dbReference type="Pfam" id="PF00005">
    <property type="entry name" value="ABC_tran"/>
    <property type="match status" value="1"/>
</dbReference>
<accession>A0A7D3VWV0</accession>
<dbReference type="Gene3D" id="3.40.50.300">
    <property type="entry name" value="P-loop containing nucleotide triphosphate hydrolases"/>
    <property type="match status" value="1"/>
</dbReference>
<dbReference type="InterPro" id="IPR027417">
    <property type="entry name" value="P-loop_NTPase"/>
</dbReference>
<evidence type="ECO:0000256" key="5">
    <source>
        <dbReference type="ARBA" id="ARBA00022840"/>
    </source>
</evidence>
<protein>
    <recommendedName>
        <fullName evidence="7">ABC-type polar-amino-acid transporter</fullName>
        <ecNumber evidence="7">7.4.2.1</ecNumber>
    </recommendedName>
</protein>
<evidence type="ECO:0000256" key="4">
    <source>
        <dbReference type="ARBA" id="ARBA00022741"/>
    </source>
</evidence>
<sequence length="269" mass="28027">MTTATGKAGGTETGGGTGGGSGGAAAARTAISVRDLRKSYGDTEILRGVSFDVAQSEVLCVLGRSGSGKSTMLKCLNLLEAPTSGSVVVSGTTLTDPKVDVDAARAKIGMVFQHFNLFGHLNVLDNVTLALRHVRGMGRAEAAEIGNAQLARLGLGHLARQRPGNLSGGQQQRVAIARSLAMSPEVMLFDEATSALDPELVGDVLAVMRELAGTGMTMVVVTHEIGFAREAADRVMFMDDGVIAEEGEARSVLDAPSSPRFREFLSKVL</sequence>
<dbReference type="EMBL" id="CP053892">
    <property type="protein sequence ID" value="QKG25320.1"/>
    <property type="molecule type" value="Genomic_DNA"/>
</dbReference>
<keyword evidence="6" id="KW-0472">Membrane</keyword>
<feature type="region of interest" description="Disordered" evidence="9">
    <location>
        <begin position="1"/>
        <end position="24"/>
    </location>
</feature>
<name>A0A7D3VWV0_ACTVE</name>
<keyword evidence="5 11" id="KW-0067">ATP-binding</keyword>
<dbReference type="PROSITE" id="PS50893">
    <property type="entry name" value="ABC_TRANSPORTER_2"/>
    <property type="match status" value="1"/>
</dbReference>
<evidence type="ECO:0000313" key="11">
    <source>
        <dbReference type="EMBL" id="QKG25320.1"/>
    </source>
</evidence>
<evidence type="ECO:0000256" key="6">
    <source>
        <dbReference type="ARBA" id="ARBA00023136"/>
    </source>
</evidence>
<dbReference type="PIRSF" id="PIRSF039085">
    <property type="entry name" value="ABC_ATPase_HisP"/>
    <property type="match status" value="1"/>
</dbReference>
<keyword evidence="12" id="KW-1185">Reference proteome</keyword>
<keyword evidence="3" id="KW-1003">Cell membrane</keyword>
<dbReference type="SMART" id="SM00382">
    <property type="entry name" value="AAA"/>
    <property type="match status" value="1"/>
</dbReference>
<proteinExistence type="predicted"/>
<dbReference type="RefSeq" id="WP_173098951.1">
    <property type="nucleotide sequence ID" value="NZ_CP053892.1"/>
</dbReference>
<dbReference type="AlphaFoldDB" id="A0A7D3VWV0"/>
<dbReference type="GO" id="GO:0005886">
    <property type="term" value="C:plasma membrane"/>
    <property type="evidence" value="ECO:0007669"/>
    <property type="project" value="UniProtKB-SubCell"/>
</dbReference>
<evidence type="ECO:0000256" key="9">
    <source>
        <dbReference type="SAM" id="MobiDB-lite"/>
    </source>
</evidence>